<comment type="caution">
    <text evidence="1">The sequence shown here is derived from an EMBL/GenBank/DDBJ whole genome shotgun (WGS) entry which is preliminary data.</text>
</comment>
<organism evidence="1 2">
    <name type="scientific">Rhodopila globiformis</name>
    <name type="common">Rhodopseudomonas globiformis</name>
    <dbReference type="NCBI Taxonomy" id="1071"/>
    <lineage>
        <taxon>Bacteria</taxon>
        <taxon>Pseudomonadati</taxon>
        <taxon>Pseudomonadota</taxon>
        <taxon>Alphaproteobacteria</taxon>
        <taxon>Acetobacterales</taxon>
        <taxon>Acetobacteraceae</taxon>
        <taxon>Rhodopila</taxon>
    </lineage>
</organism>
<keyword evidence="2" id="KW-1185">Reference proteome</keyword>
<dbReference type="EMBL" id="NHRY01000273">
    <property type="protein sequence ID" value="PPQ26132.1"/>
    <property type="molecule type" value="Genomic_DNA"/>
</dbReference>
<gene>
    <name evidence="1" type="ORF">CCS01_31000</name>
</gene>
<accession>A0A2S6MUV4</accession>
<dbReference type="Proteomes" id="UP000239724">
    <property type="component" value="Unassembled WGS sequence"/>
</dbReference>
<evidence type="ECO:0000313" key="2">
    <source>
        <dbReference type="Proteomes" id="UP000239724"/>
    </source>
</evidence>
<evidence type="ECO:0008006" key="3">
    <source>
        <dbReference type="Google" id="ProtNLM"/>
    </source>
</evidence>
<name>A0A2S6MUV4_RHOGL</name>
<evidence type="ECO:0000313" key="1">
    <source>
        <dbReference type="EMBL" id="PPQ26132.1"/>
    </source>
</evidence>
<proteinExistence type="predicted"/>
<feature type="non-terminal residue" evidence="1">
    <location>
        <position position="1"/>
    </location>
</feature>
<dbReference type="AlphaFoldDB" id="A0A2S6MUV4"/>
<protein>
    <recommendedName>
        <fullName evidence="3">IS701 family transposase</fullName>
    </recommendedName>
</protein>
<reference evidence="1 2" key="1">
    <citation type="journal article" date="2018" name="Arch. Microbiol.">
        <title>New insights into the metabolic potential of the phototrophic purple bacterium Rhodopila globiformis DSM 161(T) from its draft genome sequence and evidence for a vanadium-dependent nitrogenase.</title>
        <authorList>
            <person name="Imhoff J.F."/>
            <person name="Rahn T."/>
            <person name="Kunzel S."/>
            <person name="Neulinger S.C."/>
        </authorList>
    </citation>
    <scope>NUCLEOTIDE SEQUENCE [LARGE SCALE GENOMIC DNA]</scope>
    <source>
        <strain evidence="1 2">DSM 161</strain>
    </source>
</reference>
<sequence>KQEFGLGDFEGRNWRGFHHHASLCIAAYGFLIAERCLFPPQRQFIRRRIETPALPAGFQPRGAAGAA</sequence>